<feature type="region of interest" description="Disordered" evidence="1">
    <location>
        <begin position="191"/>
        <end position="224"/>
    </location>
</feature>
<gene>
    <name evidence="2" type="ORF">GUITHDRAFT_154756</name>
</gene>
<feature type="region of interest" description="Disordered" evidence="1">
    <location>
        <begin position="1"/>
        <end position="20"/>
    </location>
</feature>
<feature type="compositionally biased region" description="Polar residues" evidence="1">
    <location>
        <begin position="205"/>
        <end position="217"/>
    </location>
</feature>
<sequence length="385" mass="43024">MTGKADASNTPQGQDTFHPISLGEVPEISTCPPLKLCFADESSSSYLMDGREYCFTAESPSSPTEYAVDGDDEDNNEEDLAATLNGLGAPISPIVSEVSVSKLAATNISFPLNMEEDGMLQTTWQSSMIAKFGSEVDSSSSDGEQDVKISTSKLSARSLDTSHDDWVCAWGKAWGHNTSVQEQKRFEKRKMLKSKGDQGLRGRSFTRSNATDLQTKSASDHQKDRIKTIKSQLRKQIHDTSISLDVSDMKTPRSISLEDSMASSRSTIRRQVRSMMSDNSDDSELEHDSLVLQRKSTPVKSAVVEPSVIQLNRDTSKTKVATWSVEARVKSILSFDDDDNDDDYFNRKRLQRRHYRRILEAVRNDSDEDLSSKFQRKYFAIGAWI</sequence>
<evidence type="ECO:0000313" key="2">
    <source>
        <dbReference type="EMBL" id="EKX38251.1"/>
    </source>
</evidence>
<reference evidence="3" key="3">
    <citation type="submission" date="2015-06" db="UniProtKB">
        <authorList>
            <consortium name="EnsemblProtists"/>
        </authorList>
    </citation>
    <scope>IDENTIFICATION</scope>
</reference>
<dbReference type="PaxDb" id="55529-EKX38251"/>
<accession>L1IPN4</accession>
<organism evidence="2">
    <name type="scientific">Guillardia theta (strain CCMP2712)</name>
    <name type="common">Cryptophyte</name>
    <dbReference type="NCBI Taxonomy" id="905079"/>
    <lineage>
        <taxon>Eukaryota</taxon>
        <taxon>Cryptophyceae</taxon>
        <taxon>Pyrenomonadales</taxon>
        <taxon>Geminigeraceae</taxon>
        <taxon>Guillardia</taxon>
    </lineage>
</organism>
<reference evidence="4" key="2">
    <citation type="submission" date="2012-11" db="EMBL/GenBank/DDBJ databases">
        <authorList>
            <person name="Kuo A."/>
            <person name="Curtis B.A."/>
            <person name="Tanifuji G."/>
            <person name="Burki F."/>
            <person name="Gruber A."/>
            <person name="Irimia M."/>
            <person name="Maruyama S."/>
            <person name="Arias M.C."/>
            <person name="Ball S.G."/>
            <person name="Gile G.H."/>
            <person name="Hirakawa Y."/>
            <person name="Hopkins J.F."/>
            <person name="Rensing S.A."/>
            <person name="Schmutz J."/>
            <person name="Symeonidi A."/>
            <person name="Elias M."/>
            <person name="Eveleigh R.J."/>
            <person name="Herman E.K."/>
            <person name="Klute M.J."/>
            <person name="Nakayama T."/>
            <person name="Obornik M."/>
            <person name="Reyes-Prieto A."/>
            <person name="Armbrust E.V."/>
            <person name="Aves S.J."/>
            <person name="Beiko R.G."/>
            <person name="Coutinho P."/>
            <person name="Dacks J.B."/>
            <person name="Durnford D.G."/>
            <person name="Fast N.M."/>
            <person name="Green B.R."/>
            <person name="Grisdale C."/>
            <person name="Hempe F."/>
            <person name="Henrissat B."/>
            <person name="Hoppner M.P."/>
            <person name="Ishida K.-I."/>
            <person name="Kim E."/>
            <person name="Koreny L."/>
            <person name="Kroth P.G."/>
            <person name="Liu Y."/>
            <person name="Malik S.-B."/>
            <person name="Maier U.G."/>
            <person name="McRose D."/>
            <person name="Mock T."/>
            <person name="Neilson J.A."/>
            <person name="Onodera N.T."/>
            <person name="Poole A.M."/>
            <person name="Pritham E.J."/>
            <person name="Richards T.A."/>
            <person name="Rocap G."/>
            <person name="Roy S.W."/>
            <person name="Sarai C."/>
            <person name="Schaack S."/>
            <person name="Shirato S."/>
            <person name="Slamovits C.H."/>
            <person name="Spencer D.F."/>
            <person name="Suzuki S."/>
            <person name="Worden A.Z."/>
            <person name="Zauner S."/>
            <person name="Barry K."/>
            <person name="Bell C."/>
            <person name="Bharti A.K."/>
            <person name="Crow J.A."/>
            <person name="Grimwood J."/>
            <person name="Kramer R."/>
            <person name="Lindquist E."/>
            <person name="Lucas S."/>
            <person name="Salamov A."/>
            <person name="McFadden G.I."/>
            <person name="Lane C.E."/>
            <person name="Keeling P.J."/>
            <person name="Gray M.W."/>
            <person name="Grigoriev I.V."/>
            <person name="Archibald J.M."/>
        </authorList>
    </citation>
    <scope>NUCLEOTIDE SEQUENCE</scope>
    <source>
        <strain evidence="4">CCMP2712</strain>
    </source>
</reference>
<dbReference type="KEGG" id="gtt:GUITHDRAFT_154756"/>
<keyword evidence="4" id="KW-1185">Reference proteome</keyword>
<proteinExistence type="predicted"/>
<dbReference type="RefSeq" id="XP_005825231.1">
    <property type="nucleotide sequence ID" value="XM_005825174.1"/>
</dbReference>
<feature type="non-terminal residue" evidence="2">
    <location>
        <position position="1"/>
    </location>
</feature>
<dbReference type="GeneID" id="17294980"/>
<dbReference type="Proteomes" id="UP000011087">
    <property type="component" value="Unassembled WGS sequence"/>
</dbReference>
<dbReference type="HOGENOM" id="CLU_718562_0_0_1"/>
<dbReference type="AlphaFoldDB" id="L1IPN4"/>
<evidence type="ECO:0000313" key="4">
    <source>
        <dbReference type="Proteomes" id="UP000011087"/>
    </source>
</evidence>
<protein>
    <submittedName>
        <fullName evidence="2 3">Uncharacterized protein</fullName>
    </submittedName>
</protein>
<dbReference type="EnsemblProtists" id="EKX38251">
    <property type="protein sequence ID" value="EKX38251"/>
    <property type="gene ID" value="GUITHDRAFT_154756"/>
</dbReference>
<reference evidence="2 4" key="1">
    <citation type="journal article" date="2012" name="Nature">
        <title>Algal genomes reveal evolutionary mosaicism and the fate of nucleomorphs.</title>
        <authorList>
            <consortium name="DOE Joint Genome Institute"/>
            <person name="Curtis B.A."/>
            <person name="Tanifuji G."/>
            <person name="Burki F."/>
            <person name="Gruber A."/>
            <person name="Irimia M."/>
            <person name="Maruyama S."/>
            <person name="Arias M.C."/>
            <person name="Ball S.G."/>
            <person name="Gile G.H."/>
            <person name="Hirakawa Y."/>
            <person name="Hopkins J.F."/>
            <person name="Kuo A."/>
            <person name="Rensing S.A."/>
            <person name="Schmutz J."/>
            <person name="Symeonidi A."/>
            <person name="Elias M."/>
            <person name="Eveleigh R.J."/>
            <person name="Herman E.K."/>
            <person name="Klute M.J."/>
            <person name="Nakayama T."/>
            <person name="Obornik M."/>
            <person name="Reyes-Prieto A."/>
            <person name="Armbrust E.V."/>
            <person name="Aves S.J."/>
            <person name="Beiko R.G."/>
            <person name="Coutinho P."/>
            <person name="Dacks J.B."/>
            <person name="Durnford D.G."/>
            <person name="Fast N.M."/>
            <person name="Green B.R."/>
            <person name="Grisdale C.J."/>
            <person name="Hempel F."/>
            <person name="Henrissat B."/>
            <person name="Hoppner M.P."/>
            <person name="Ishida K."/>
            <person name="Kim E."/>
            <person name="Koreny L."/>
            <person name="Kroth P.G."/>
            <person name="Liu Y."/>
            <person name="Malik S.B."/>
            <person name="Maier U.G."/>
            <person name="McRose D."/>
            <person name="Mock T."/>
            <person name="Neilson J.A."/>
            <person name="Onodera N.T."/>
            <person name="Poole A.M."/>
            <person name="Pritham E.J."/>
            <person name="Richards T.A."/>
            <person name="Rocap G."/>
            <person name="Roy S.W."/>
            <person name="Sarai C."/>
            <person name="Schaack S."/>
            <person name="Shirato S."/>
            <person name="Slamovits C.H."/>
            <person name="Spencer D.F."/>
            <person name="Suzuki S."/>
            <person name="Worden A.Z."/>
            <person name="Zauner S."/>
            <person name="Barry K."/>
            <person name="Bell C."/>
            <person name="Bharti A.K."/>
            <person name="Crow J.A."/>
            <person name="Grimwood J."/>
            <person name="Kramer R."/>
            <person name="Lindquist E."/>
            <person name="Lucas S."/>
            <person name="Salamov A."/>
            <person name="McFadden G.I."/>
            <person name="Lane C.E."/>
            <person name="Keeling P.J."/>
            <person name="Gray M.W."/>
            <person name="Grigoriev I.V."/>
            <person name="Archibald J.M."/>
        </authorList>
    </citation>
    <scope>NUCLEOTIDE SEQUENCE</scope>
    <source>
        <strain evidence="2 4">CCMP2712</strain>
    </source>
</reference>
<evidence type="ECO:0000256" key="1">
    <source>
        <dbReference type="SAM" id="MobiDB-lite"/>
    </source>
</evidence>
<dbReference type="EMBL" id="JH993050">
    <property type="protein sequence ID" value="EKX38251.1"/>
    <property type="molecule type" value="Genomic_DNA"/>
</dbReference>
<name>L1IPN4_GUITC</name>
<evidence type="ECO:0000313" key="3">
    <source>
        <dbReference type="EnsemblProtists" id="EKX38251"/>
    </source>
</evidence>